<sequence length="223" mass="23742">MSDRHPHRPEWVRWLPAMILGVIILGVAIFGVVAVPRLTADPGPAATDQVTDLNWSVFTEEGLAYIEDARTPRIDLSDPPIAAAPLGLPASGDLTVGPHRTLLDYRLVLIASEDQANGALFVTPGFTLSTRDGRLVSLRIEERGGRDFRQTYLLVAERSADYGFTPPASARLAEAISEARNAGTPVTVRSDRGTSAGMGIMAEITCFGAGVCTVSYIVTPGLG</sequence>
<accession>A0A840X7X6</accession>
<dbReference type="EMBL" id="JACHBS010000001">
    <property type="protein sequence ID" value="MBB5618663.1"/>
    <property type="molecule type" value="Genomic_DNA"/>
</dbReference>
<reference evidence="2 3" key="1">
    <citation type="submission" date="2020-08" db="EMBL/GenBank/DDBJ databases">
        <title>Sequencing the genomes of 1000 actinobacteria strains.</title>
        <authorList>
            <person name="Klenk H.-P."/>
        </authorList>
    </citation>
    <scope>NUCLEOTIDE SEQUENCE [LARGE SCALE GENOMIC DNA]</scope>
    <source>
        <strain evidence="2 3">DSM 23889</strain>
    </source>
</reference>
<gene>
    <name evidence="2" type="ORF">BJ959_002159</name>
</gene>
<name>A0A840X7X6_9MICO</name>
<dbReference type="RefSeq" id="WP_153981866.1">
    <property type="nucleotide sequence ID" value="NZ_BAAANZ010000003.1"/>
</dbReference>
<keyword evidence="3" id="KW-1185">Reference proteome</keyword>
<evidence type="ECO:0000313" key="2">
    <source>
        <dbReference type="EMBL" id="MBB5618663.1"/>
    </source>
</evidence>
<proteinExistence type="predicted"/>
<comment type="caution">
    <text evidence="2">The sequence shown here is derived from an EMBL/GenBank/DDBJ whole genome shotgun (WGS) entry which is preliminary data.</text>
</comment>
<dbReference type="OrthoDB" id="5111112at2"/>
<protein>
    <submittedName>
        <fullName evidence="2">Uncharacterized protein</fullName>
    </submittedName>
</protein>
<organism evidence="2 3">
    <name type="scientific">Microcella frigidaquae</name>
    <dbReference type="NCBI Taxonomy" id="424758"/>
    <lineage>
        <taxon>Bacteria</taxon>
        <taxon>Bacillati</taxon>
        <taxon>Actinomycetota</taxon>
        <taxon>Actinomycetes</taxon>
        <taxon>Micrococcales</taxon>
        <taxon>Microbacteriaceae</taxon>
        <taxon>Microcella</taxon>
    </lineage>
</organism>
<keyword evidence="1" id="KW-0472">Membrane</keyword>
<evidence type="ECO:0000256" key="1">
    <source>
        <dbReference type="SAM" id="Phobius"/>
    </source>
</evidence>
<dbReference type="AlphaFoldDB" id="A0A840X7X6"/>
<dbReference type="Proteomes" id="UP000552883">
    <property type="component" value="Unassembled WGS sequence"/>
</dbReference>
<keyword evidence="1" id="KW-1133">Transmembrane helix</keyword>
<keyword evidence="1" id="KW-0812">Transmembrane</keyword>
<feature type="transmembrane region" description="Helical" evidence="1">
    <location>
        <begin position="12"/>
        <end position="35"/>
    </location>
</feature>
<evidence type="ECO:0000313" key="3">
    <source>
        <dbReference type="Proteomes" id="UP000552883"/>
    </source>
</evidence>